<proteinExistence type="predicted"/>
<organism evidence="1 2">
    <name type="scientific">Chryseosolibacter indicus</name>
    <dbReference type="NCBI Taxonomy" id="2782351"/>
    <lineage>
        <taxon>Bacteria</taxon>
        <taxon>Pseudomonadati</taxon>
        <taxon>Bacteroidota</taxon>
        <taxon>Cytophagia</taxon>
        <taxon>Cytophagales</taxon>
        <taxon>Chryseotaleaceae</taxon>
        <taxon>Chryseosolibacter</taxon>
    </lineage>
</organism>
<reference evidence="1 2" key="1">
    <citation type="submission" date="2021-05" db="EMBL/GenBank/DDBJ databases">
        <title>A Polyphasic approach of four new species of the genus Ohtaekwangia: Ohtaekwangia histidinii sp. nov., Ohtaekwangia cretensis sp. nov., Ohtaekwangia indiensis sp. nov., Ohtaekwangia reichenbachii sp. nov. from diverse environment.</title>
        <authorList>
            <person name="Octaviana S."/>
        </authorList>
    </citation>
    <scope>NUCLEOTIDE SEQUENCE [LARGE SCALE GENOMIC DNA]</scope>
    <source>
        <strain evidence="1 2">PWU20</strain>
    </source>
</reference>
<sequence length="167" mass="19476">MNFIRNIIWCILLVMVVISCLEEPDCFTLNNNIVGFSIRDTIRDSTGIDTFAYFFANRSKTFRFTDTTSVVKEGDRVGLPVDFLHDSTELIFYKFNGKNSLNVQDTLIDTLVVAYRTQAQYVSDDCGERFVLSNLRILRHTFDEVRLLNREPGRDNNARNIEIYYYK</sequence>
<dbReference type="EMBL" id="JAHESD010000007">
    <property type="protein sequence ID" value="MBT1702625.1"/>
    <property type="molecule type" value="Genomic_DNA"/>
</dbReference>
<evidence type="ECO:0000313" key="1">
    <source>
        <dbReference type="EMBL" id="MBT1702625.1"/>
    </source>
</evidence>
<dbReference type="InterPro" id="IPR045607">
    <property type="entry name" value="DUF6452"/>
</dbReference>
<name>A0ABS5VMF2_9BACT</name>
<keyword evidence="2" id="KW-1185">Reference proteome</keyword>
<dbReference type="PROSITE" id="PS51257">
    <property type="entry name" value="PROKAR_LIPOPROTEIN"/>
    <property type="match status" value="1"/>
</dbReference>
<comment type="caution">
    <text evidence="1">The sequence shown here is derived from an EMBL/GenBank/DDBJ whole genome shotgun (WGS) entry which is preliminary data.</text>
</comment>
<accession>A0ABS5VMF2</accession>
<dbReference type="Proteomes" id="UP000772618">
    <property type="component" value="Unassembled WGS sequence"/>
</dbReference>
<dbReference type="Pfam" id="PF20050">
    <property type="entry name" value="DUF6452"/>
    <property type="match status" value="1"/>
</dbReference>
<evidence type="ECO:0000313" key="2">
    <source>
        <dbReference type="Proteomes" id="UP000772618"/>
    </source>
</evidence>
<dbReference type="RefSeq" id="WP_254152593.1">
    <property type="nucleotide sequence ID" value="NZ_JAHESD010000007.1"/>
</dbReference>
<protein>
    <recommendedName>
        <fullName evidence="3">Lipoprotein</fullName>
    </recommendedName>
</protein>
<gene>
    <name evidence="1" type="ORF">KK060_04995</name>
</gene>
<evidence type="ECO:0008006" key="3">
    <source>
        <dbReference type="Google" id="ProtNLM"/>
    </source>
</evidence>